<gene>
    <name evidence="2" type="ORF">CC78DRAFT_589575</name>
</gene>
<dbReference type="Gene3D" id="3.40.50.1820">
    <property type="entry name" value="alpha/beta hydrolase"/>
    <property type="match status" value="1"/>
</dbReference>
<dbReference type="InterPro" id="IPR000073">
    <property type="entry name" value="AB_hydrolase_1"/>
</dbReference>
<evidence type="ECO:0000313" key="3">
    <source>
        <dbReference type="Proteomes" id="UP000800093"/>
    </source>
</evidence>
<name>A0A9P4N3B3_9PLEO</name>
<evidence type="ECO:0000259" key="1">
    <source>
        <dbReference type="Pfam" id="PF12697"/>
    </source>
</evidence>
<dbReference type="InterPro" id="IPR052897">
    <property type="entry name" value="Sec-Metab_Biosynth_Hydrolase"/>
</dbReference>
<keyword evidence="3" id="KW-1185">Reference proteome</keyword>
<dbReference type="OrthoDB" id="408373at2759"/>
<dbReference type="Proteomes" id="UP000800093">
    <property type="component" value="Unassembled WGS sequence"/>
</dbReference>
<dbReference type="AlphaFoldDB" id="A0A9P4N3B3"/>
<accession>A0A9P4N3B3</accession>
<dbReference type="PANTHER" id="PTHR37017:SF11">
    <property type="entry name" value="ESTERASE_LIPASE_THIOESTERASE DOMAIN-CONTAINING PROTEIN"/>
    <property type="match status" value="1"/>
</dbReference>
<protein>
    <recommendedName>
        <fullName evidence="1">AB hydrolase-1 domain-containing protein</fullName>
    </recommendedName>
</protein>
<feature type="domain" description="AB hydrolase-1" evidence="1">
    <location>
        <begin position="8"/>
        <end position="189"/>
    </location>
</feature>
<sequence>MSQSLPTIVFFAGAFSDPSCFDALSGYLQKVGYPTTYAYVQFLNPSDPTSIETAKDAEDARNKFLIPLLDEGQDVIIFVHSYGGVVGGQAAAGLSKSSREGQSRGVVGLVYLVGNIVCEGESLLQAVGGAYPPFIKEHYPSQGLAVIDPVMDTLYGDVAPEMVPKMEAAMIPHALAAFETPATAPTWADSTFHGRRAYIRLLMMNAIHSSCKTSG</sequence>
<organism evidence="2 3">
    <name type="scientific">Lojkania enalia</name>
    <dbReference type="NCBI Taxonomy" id="147567"/>
    <lineage>
        <taxon>Eukaryota</taxon>
        <taxon>Fungi</taxon>
        <taxon>Dikarya</taxon>
        <taxon>Ascomycota</taxon>
        <taxon>Pezizomycotina</taxon>
        <taxon>Dothideomycetes</taxon>
        <taxon>Pleosporomycetidae</taxon>
        <taxon>Pleosporales</taxon>
        <taxon>Pleosporales incertae sedis</taxon>
        <taxon>Lojkania</taxon>
    </lineage>
</organism>
<dbReference type="EMBL" id="ML986678">
    <property type="protein sequence ID" value="KAF2260579.1"/>
    <property type="molecule type" value="Genomic_DNA"/>
</dbReference>
<evidence type="ECO:0000313" key="2">
    <source>
        <dbReference type="EMBL" id="KAF2260579.1"/>
    </source>
</evidence>
<dbReference type="PANTHER" id="PTHR37017">
    <property type="entry name" value="AB HYDROLASE-1 DOMAIN-CONTAINING PROTEIN-RELATED"/>
    <property type="match status" value="1"/>
</dbReference>
<comment type="caution">
    <text evidence="2">The sequence shown here is derived from an EMBL/GenBank/DDBJ whole genome shotgun (WGS) entry which is preliminary data.</text>
</comment>
<dbReference type="Pfam" id="PF12697">
    <property type="entry name" value="Abhydrolase_6"/>
    <property type="match status" value="1"/>
</dbReference>
<dbReference type="SUPFAM" id="SSF53474">
    <property type="entry name" value="alpha/beta-Hydrolases"/>
    <property type="match status" value="1"/>
</dbReference>
<reference evidence="3" key="1">
    <citation type="journal article" date="2020" name="Stud. Mycol.">
        <title>101 Dothideomycetes genomes: A test case for predicting lifestyles and emergence of pathogens.</title>
        <authorList>
            <person name="Haridas S."/>
            <person name="Albert R."/>
            <person name="Binder M."/>
            <person name="Bloem J."/>
            <person name="LaButti K."/>
            <person name="Salamov A."/>
            <person name="Andreopoulos B."/>
            <person name="Baker S."/>
            <person name="Barry K."/>
            <person name="Bills G."/>
            <person name="Bluhm B."/>
            <person name="Cannon C."/>
            <person name="Castanera R."/>
            <person name="Culley D."/>
            <person name="Daum C."/>
            <person name="Ezra D."/>
            <person name="Gonzalez J."/>
            <person name="Henrissat B."/>
            <person name="Kuo A."/>
            <person name="Liang C."/>
            <person name="Lipzen A."/>
            <person name="Lutzoni F."/>
            <person name="Magnuson J."/>
            <person name="Mondo S."/>
            <person name="Nolan M."/>
            <person name="Ohm R."/>
            <person name="Pangilinan J."/>
            <person name="Park H.-J."/>
            <person name="Ramirez L."/>
            <person name="Alfaro M."/>
            <person name="Sun H."/>
            <person name="Tritt A."/>
            <person name="Yoshinaga Y."/>
            <person name="Zwiers L.-H."/>
            <person name="Turgeon B."/>
            <person name="Goodwin S."/>
            <person name="Spatafora J."/>
            <person name="Crous P."/>
            <person name="Grigoriev I."/>
        </authorList>
    </citation>
    <scope>NUCLEOTIDE SEQUENCE [LARGE SCALE GENOMIC DNA]</scope>
    <source>
        <strain evidence="3">CBS 304.66</strain>
    </source>
</reference>
<dbReference type="InterPro" id="IPR029058">
    <property type="entry name" value="AB_hydrolase_fold"/>
</dbReference>
<proteinExistence type="predicted"/>